<accession>A0A0H3F716</accession>
<protein>
    <submittedName>
        <fullName evidence="3">DMT family transporter</fullName>
    </submittedName>
</protein>
<keyword evidence="5" id="KW-1185">Reference proteome</keyword>
<evidence type="ECO:0000313" key="4">
    <source>
        <dbReference type="Proteomes" id="UP000007257"/>
    </source>
</evidence>
<dbReference type="eggNOG" id="COG3238">
    <property type="taxonomic scope" value="Bacteria"/>
</dbReference>
<dbReference type="RefSeq" id="WP_013574720.1">
    <property type="nucleotide sequence ID" value="NC_015061.1"/>
</dbReference>
<sequence length="144" mass="15056" precursor="true">MNLMLIPLVVLAGMGLSLEAGLIGPLGTEVGHLWATLSIFGVGAVLTGLLVLFFSPRNAPSFNEQPGWTLLGGVLGPVYVVVLTLATPVIGIGMTMIAILSGQVAKSVLIDHYGWFGTPHKKVGGERLLALLFIVAALVLIAWD</sequence>
<evidence type="ECO:0000313" key="3">
    <source>
        <dbReference type="EMBL" id="MFD3226647.1"/>
    </source>
</evidence>
<reference evidence="2 4" key="2">
    <citation type="journal article" date="2012" name="J. Bacteriol.">
        <title>Complete Genome Sequence of Rahnella sp. Strain Y9602, a Gammaproteobacterium Isolate from Metal- and Radionuclide-Contaminated Soil.</title>
        <authorList>
            <person name="Martinez R.J."/>
            <person name="Bruce D."/>
            <person name="Detter C."/>
            <person name="Goodwin L.A."/>
            <person name="Han J."/>
            <person name="Han C.S."/>
            <person name="Held B."/>
            <person name="Land M.L."/>
            <person name="Mikhailova N."/>
            <person name="Nolan M."/>
            <person name="Pennacchio L."/>
            <person name="Pitluck S."/>
            <person name="Tapia R."/>
            <person name="Woyke T."/>
            <person name="Sobecky P.A."/>
        </authorList>
    </citation>
    <scope>NUCLEOTIDE SEQUENCE [LARGE SCALE GENOMIC DNA]</scope>
    <source>
        <strain evidence="2 4">Y9602</strain>
    </source>
</reference>
<reference evidence="3 5" key="3">
    <citation type="submission" date="2024-09" db="EMBL/GenBank/DDBJ databases">
        <title>Genomes of Rahnella.</title>
        <authorList>
            <person name="Mnguni F.C."/>
            <person name="Shin G.Y."/>
            <person name="Coutinho T."/>
        </authorList>
    </citation>
    <scope>NUCLEOTIDE SEQUENCE [LARGE SCALE GENOMIC DNA]</scope>
    <source>
        <strain evidence="3 5">20WA0057</strain>
    </source>
</reference>
<proteinExistence type="predicted"/>
<dbReference type="PANTHER" id="PTHR34821:SF2">
    <property type="entry name" value="INNER MEMBRANE PROTEIN YDCZ"/>
    <property type="match status" value="1"/>
</dbReference>
<keyword evidence="1" id="KW-1133">Transmembrane helix</keyword>
<dbReference type="HOGENOM" id="CLU_068878_3_0_6"/>
<feature type="transmembrane region" description="Helical" evidence="1">
    <location>
        <begin position="33"/>
        <end position="55"/>
    </location>
</feature>
<evidence type="ECO:0000313" key="5">
    <source>
        <dbReference type="Proteomes" id="UP001598201"/>
    </source>
</evidence>
<keyword evidence="1" id="KW-0472">Membrane</keyword>
<dbReference type="Pfam" id="PF04657">
    <property type="entry name" value="DMT_YdcZ"/>
    <property type="match status" value="1"/>
</dbReference>
<feature type="transmembrane region" description="Helical" evidence="1">
    <location>
        <begin position="128"/>
        <end position="143"/>
    </location>
</feature>
<dbReference type="KEGG" id="rah:Rahaq_1393"/>
<evidence type="ECO:0000313" key="2">
    <source>
        <dbReference type="EMBL" id="ADW73016.1"/>
    </source>
</evidence>
<dbReference type="EMBL" id="CP002505">
    <property type="protein sequence ID" value="ADW73016.1"/>
    <property type="molecule type" value="Genomic_DNA"/>
</dbReference>
<dbReference type="InterPro" id="IPR006750">
    <property type="entry name" value="YdcZ"/>
</dbReference>
<name>A0A0H3F716_RAHSY</name>
<dbReference type="EMBL" id="JBHUCJ010000099">
    <property type="protein sequence ID" value="MFD3226647.1"/>
    <property type="molecule type" value="Genomic_DNA"/>
</dbReference>
<evidence type="ECO:0000256" key="1">
    <source>
        <dbReference type="SAM" id="Phobius"/>
    </source>
</evidence>
<gene>
    <name evidence="2" type="ordered locus">Rahaq_1393</name>
    <name evidence="3" type="ORF">ACFPK4_24195</name>
</gene>
<dbReference type="GeneID" id="95417908"/>
<organism evidence="2 4">
    <name type="scientific">Rahnella sp. (strain Y9602)</name>
    <dbReference type="NCBI Taxonomy" id="2703885"/>
    <lineage>
        <taxon>Bacteria</taxon>
        <taxon>Pseudomonadati</taxon>
        <taxon>Pseudomonadota</taxon>
        <taxon>Gammaproteobacteria</taxon>
        <taxon>Enterobacterales</taxon>
        <taxon>Yersiniaceae</taxon>
        <taxon>Rahnella</taxon>
    </lineage>
</organism>
<reference evidence="4" key="1">
    <citation type="submission" date="2011-01" db="EMBL/GenBank/DDBJ databases">
        <title>Complete sequence of chromosome of Rahnella sp. Y9602.</title>
        <authorList>
            <consortium name="US DOE Joint Genome Institute"/>
            <person name="Lucas S."/>
            <person name="Copeland A."/>
            <person name="Lapidus A."/>
            <person name="Cheng J.-F."/>
            <person name="Goodwin L."/>
            <person name="Pitluck S."/>
            <person name="Lu M."/>
            <person name="Detter J.C."/>
            <person name="Han C."/>
            <person name="Tapia R."/>
            <person name="Land M."/>
            <person name="Hauser L."/>
            <person name="Kyrpides N."/>
            <person name="Ivanova N."/>
            <person name="Ovchinnikova G."/>
            <person name="Pagani I."/>
            <person name="Sobecky P.A."/>
            <person name="Martinez R.J."/>
            <person name="Woyke T."/>
        </authorList>
    </citation>
    <scope>NUCLEOTIDE SEQUENCE [LARGE SCALE GENOMIC DNA]</scope>
    <source>
        <strain evidence="4">Y9602</strain>
    </source>
</reference>
<dbReference type="GO" id="GO:0005886">
    <property type="term" value="C:plasma membrane"/>
    <property type="evidence" value="ECO:0007669"/>
    <property type="project" value="TreeGrafter"/>
</dbReference>
<dbReference type="Proteomes" id="UP000007257">
    <property type="component" value="Chromosome"/>
</dbReference>
<dbReference type="PANTHER" id="PTHR34821">
    <property type="entry name" value="INNER MEMBRANE PROTEIN YDCZ"/>
    <property type="match status" value="1"/>
</dbReference>
<dbReference type="AlphaFoldDB" id="A0A0H3F716"/>
<dbReference type="OrthoDB" id="9097160at2"/>
<dbReference type="Proteomes" id="UP001598201">
    <property type="component" value="Unassembled WGS sequence"/>
</dbReference>
<keyword evidence="1" id="KW-0812">Transmembrane</keyword>